<keyword evidence="7 10" id="KW-0626">Porin</keyword>
<proteinExistence type="inferred from homology"/>
<evidence type="ECO:0000256" key="5">
    <source>
        <dbReference type="ARBA" id="ARBA00022729"/>
    </source>
</evidence>
<comment type="function">
    <text evidence="10">Forms passive diffusion pores that allow small molecular weight hydrophilic materials across the outer membrane.</text>
</comment>
<dbReference type="GO" id="GO:0015288">
    <property type="term" value="F:porin activity"/>
    <property type="evidence" value="ECO:0007669"/>
    <property type="project" value="UniProtKB-KW"/>
</dbReference>
<protein>
    <recommendedName>
        <fullName evidence="10">Porin</fullName>
    </recommendedName>
</protein>
<comment type="caution">
    <text evidence="11">The sequence shown here is derived from an EMBL/GenBank/DDBJ whole genome shotgun (WGS) entry which is preliminary data.</text>
</comment>
<organism evidence="11 12">
    <name type="scientific">Kaistia hirudinis</name>
    <dbReference type="NCBI Taxonomy" id="1293440"/>
    <lineage>
        <taxon>Bacteria</taxon>
        <taxon>Pseudomonadati</taxon>
        <taxon>Pseudomonadota</taxon>
        <taxon>Alphaproteobacteria</taxon>
        <taxon>Hyphomicrobiales</taxon>
        <taxon>Kaistiaceae</taxon>
        <taxon>Kaistia</taxon>
    </lineage>
</organism>
<evidence type="ECO:0000256" key="1">
    <source>
        <dbReference type="ARBA" id="ARBA00009521"/>
    </source>
</evidence>
<keyword evidence="5 10" id="KW-0732">Signal</keyword>
<dbReference type="RefSeq" id="WP_183398423.1">
    <property type="nucleotide sequence ID" value="NZ_JACIDS010000002.1"/>
</dbReference>
<keyword evidence="6 10" id="KW-0406">Ion transport</keyword>
<keyword evidence="8 10" id="KW-0472">Membrane</keyword>
<comment type="similarity">
    <text evidence="1 10">Belongs to the alphaproteobacteria porin family.</text>
</comment>
<evidence type="ECO:0000256" key="6">
    <source>
        <dbReference type="ARBA" id="ARBA00023065"/>
    </source>
</evidence>
<dbReference type="GO" id="GO:0046930">
    <property type="term" value="C:pore complex"/>
    <property type="evidence" value="ECO:0007669"/>
    <property type="project" value="UniProtKB-KW"/>
</dbReference>
<sequence length="440" mass="45455">MNFKTLLLGSAAAMIVAGGAQAADLTVAEPVDYVKVCDAFGAGFYYSPGTDTCIKVGGYVKFGTSVGHTDYGNYVGAYPNSDWSNFYTEVSIQLTASSVTEFGNLTGFLDVRAQTGNSGGFTESLTQAANSVTKSAYLDSAYLQLGPLKAGYFTSLFDFGRGYTDTGVFGSDTTADQIQLNYAVNGFGLALSVEDQRDRGSTGNTGGIESETTLYATGTPPVLGASTVYYQGGSDNVPNVIGAVSYASGIFSTKIAAAYTDLALDRTVTAGYQPTPTSATGDLLTYTAKSGWAIGGNVEFALDSFSAGDKFTVFGAYGDNANSFTGIAGGTSVAGVGGFGTNQLAAVAPGTSWSAGASYKHVWTPSVWSAISGGYASYDGDGTWRGADSLNAWRLQASTGWTPVKGLDVMLDGGYTSVDGDGAIGDGDAWAVNLWLKRSW</sequence>
<dbReference type="Pfam" id="PF02530">
    <property type="entry name" value="Porin_2"/>
    <property type="match status" value="1"/>
</dbReference>
<feature type="signal peptide" evidence="10">
    <location>
        <begin position="1"/>
        <end position="22"/>
    </location>
</feature>
<dbReference type="GO" id="GO:0009279">
    <property type="term" value="C:cell outer membrane"/>
    <property type="evidence" value="ECO:0007669"/>
    <property type="project" value="UniProtKB-SubCell"/>
</dbReference>
<comment type="subcellular location">
    <subcellularLocation>
        <location evidence="10">Cell outer membrane</location>
        <topology evidence="10">Multi-pass membrane protein</topology>
    </subcellularLocation>
</comment>
<dbReference type="EMBL" id="JACIDS010000002">
    <property type="protein sequence ID" value="MBB3930802.1"/>
    <property type="molecule type" value="Genomic_DNA"/>
</dbReference>
<reference evidence="11 12" key="1">
    <citation type="submission" date="2020-08" db="EMBL/GenBank/DDBJ databases">
        <title>Genomic Encyclopedia of Type Strains, Phase IV (KMG-IV): sequencing the most valuable type-strain genomes for metagenomic binning, comparative biology and taxonomic classification.</title>
        <authorList>
            <person name="Goeker M."/>
        </authorList>
    </citation>
    <scope>NUCLEOTIDE SEQUENCE [LARGE SCALE GENOMIC DNA]</scope>
    <source>
        <strain evidence="11 12">DSM 25966</strain>
    </source>
</reference>
<evidence type="ECO:0000256" key="10">
    <source>
        <dbReference type="RuleBase" id="RU364005"/>
    </source>
</evidence>
<gene>
    <name evidence="11" type="ORF">GGR25_001841</name>
</gene>
<evidence type="ECO:0000256" key="4">
    <source>
        <dbReference type="ARBA" id="ARBA00022692"/>
    </source>
</evidence>
<accession>A0A840AMI5</accession>
<evidence type="ECO:0000313" key="11">
    <source>
        <dbReference type="EMBL" id="MBB3930802.1"/>
    </source>
</evidence>
<keyword evidence="12" id="KW-1185">Reference proteome</keyword>
<evidence type="ECO:0000256" key="3">
    <source>
        <dbReference type="ARBA" id="ARBA00022452"/>
    </source>
</evidence>
<keyword evidence="3 10" id="KW-1134">Transmembrane beta strand</keyword>
<evidence type="ECO:0000256" key="8">
    <source>
        <dbReference type="ARBA" id="ARBA00023136"/>
    </source>
</evidence>
<evidence type="ECO:0000256" key="7">
    <source>
        <dbReference type="ARBA" id="ARBA00023114"/>
    </source>
</evidence>
<dbReference type="AlphaFoldDB" id="A0A840AMI5"/>
<keyword evidence="9 10" id="KW-0998">Cell outer membrane</keyword>
<name>A0A840AMI5_9HYPH</name>
<dbReference type="Proteomes" id="UP000553963">
    <property type="component" value="Unassembled WGS sequence"/>
</dbReference>
<keyword evidence="4 10" id="KW-0812">Transmembrane</keyword>
<dbReference type="GO" id="GO:0006811">
    <property type="term" value="P:monoatomic ion transport"/>
    <property type="evidence" value="ECO:0007669"/>
    <property type="project" value="UniProtKB-KW"/>
</dbReference>
<keyword evidence="2 10" id="KW-0813">Transport</keyword>
<comment type="domain">
    <text evidence="10">Consists of 16-stranded beta-barrel sheets, with large surface-exposed loops, that form a transmembrane pore at the center of each barrel. The pore is partially ocluded by a peptide loop that folds into the pore lumen.</text>
</comment>
<feature type="chain" id="PRO_5033092541" description="Porin" evidence="10">
    <location>
        <begin position="23"/>
        <end position="440"/>
    </location>
</feature>
<evidence type="ECO:0000256" key="9">
    <source>
        <dbReference type="ARBA" id="ARBA00023237"/>
    </source>
</evidence>
<evidence type="ECO:0000313" key="12">
    <source>
        <dbReference type="Proteomes" id="UP000553963"/>
    </source>
</evidence>
<dbReference type="InterPro" id="IPR003684">
    <property type="entry name" value="Porin_alphabac"/>
</dbReference>
<evidence type="ECO:0000256" key="2">
    <source>
        <dbReference type="ARBA" id="ARBA00022448"/>
    </source>
</evidence>